<comment type="similarity">
    <text evidence="10">Belongs to the G-protein coupled receptor 1 family.</text>
</comment>
<evidence type="ECO:0000256" key="10">
    <source>
        <dbReference type="RuleBase" id="RU000688"/>
    </source>
</evidence>
<reference evidence="13" key="1">
    <citation type="thesis" date="2020" institute="ProQuest LLC" country="789 East Eisenhower Parkway, Ann Arbor, MI, USA">
        <title>Comparative Genomics and Chromosome Evolution.</title>
        <authorList>
            <person name="Mudd A.B."/>
        </authorList>
    </citation>
    <scope>NUCLEOTIDE SEQUENCE</scope>
    <source>
        <strain evidence="13">Female2</strain>
        <tissue evidence="13">Blood</tissue>
    </source>
</reference>
<dbReference type="PROSITE" id="PS50262">
    <property type="entry name" value="G_PROTEIN_RECEP_F1_2"/>
    <property type="match status" value="1"/>
</dbReference>
<feature type="transmembrane region" description="Helical" evidence="11">
    <location>
        <begin position="238"/>
        <end position="260"/>
    </location>
</feature>
<feature type="transmembrane region" description="Helical" evidence="11">
    <location>
        <begin position="27"/>
        <end position="50"/>
    </location>
</feature>
<name>A0A8T2INH4_9PIPI</name>
<keyword evidence="7 11" id="KW-0472">Membrane</keyword>
<dbReference type="GO" id="GO:0005886">
    <property type="term" value="C:plasma membrane"/>
    <property type="evidence" value="ECO:0007669"/>
    <property type="project" value="UniProtKB-SubCell"/>
</dbReference>
<comment type="subcellular location">
    <subcellularLocation>
        <location evidence="1 11">Cell membrane</location>
        <topology evidence="1 11">Multi-pass membrane protein</topology>
    </subcellularLocation>
</comment>
<dbReference type="PANTHER" id="PTHR26452">
    <property type="entry name" value="OLFACTORY RECEPTOR"/>
    <property type="match status" value="1"/>
</dbReference>
<dbReference type="CDD" id="cd13954">
    <property type="entry name" value="7tmA_OR"/>
    <property type="match status" value="1"/>
</dbReference>
<evidence type="ECO:0000256" key="3">
    <source>
        <dbReference type="ARBA" id="ARBA00022692"/>
    </source>
</evidence>
<dbReference type="InterPro" id="IPR000276">
    <property type="entry name" value="GPCR_Rhodpsn"/>
</dbReference>
<dbReference type="EMBL" id="JAACNH010000009">
    <property type="protein sequence ID" value="KAG8433522.1"/>
    <property type="molecule type" value="Genomic_DNA"/>
</dbReference>
<accession>A0A8T2INH4</accession>
<dbReference type="InterPro" id="IPR050516">
    <property type="entry name" value="Olfactory_GPCR"/>
</dbReference>
<dbReference type="OrthoDB" id="9444602at2759"/>
<evidence type="ECO:0000256" key="5">
    <source>
        <dbReference type="ARBA" id="ARBA00022989"/>
    </source>
</evidence>
<dbReference type="GO" id="GO:0004984">
    <property type="term" value="F:olfactory receptor activity"/>
    <property type="evidence" value="ECO:0007669"/>
    <property type="project" value="InterPro"/>
</dbReference>
<dbReference type="InterPro" id="IPR000725">
    <property type="entry name" value="Olfact_rcpt"/>
</dbReference>
<keyword evidence="4 11" id="KW-0552">Olfaction</keyword>
<evidence type="ECO:0000256" key="9">
    <source>
        <dbReference type="ARBA" id="ARBA00023224"/>
    </source>
</evidence>
<dbReference type="Proteomes" id="UP000812440">
    <property type="component" value="Chromosome 9"/>
</dbReference>
<dbReference type="PROSITE" id="PS00237">
    <property type="entry name" value="G_PROTEIN_RECEP_F1_1"/>
    <property type="match status" value="1"/>
</dbReference>
<evidence type="ECO:0000256" key="1">
    <source>
        <dbReference type="ARBA" id="ARBA00004651"/>
    </source>
</evidence>
<dbReference type="AlphaFoldDB" id="A0A8T2INH4"/>
<protein>
    <recommendedName>
        <fullName evidence="11">Olfactory receptor</fullName>
    </recommendedName>
</protein>
<feature type="transmembrane region" description="Helical" evidence="11">
    <location>
        <begin position="141"/>
        <end position="162"/>
    </location>
</feature>
<keyword evidence="11" id="KW-0716">Sensory transduction</keyword>
<feature type="transmembrane region" description="Helical" evidence="11">
    <location>
        <begin position="272"/>
        <end position="292"/>
    </location>
</feature>
<keyword evidence="9 10" id="KW-0807">Transducer</keyword>
<keyword evidence="2 11" id="KW-1003">Cell membrane</keyword>
<feature type="domain" description="G-protein coupled receptors family 1 profile" evidence="12">
    <location>
        <begin position="41"/>
        <end position="290"/>
    </location>
</feature>
<feature type="transmembrane region" description="Helical" evidence="11">
    <location>
        <begin position="102"/>
        <end position="120"/>
    </location>
</feature>
<keyword evidence="3 10" id="KW-0812">Transmembrane</keyword>
<evidence type="ECO:0000256" key="4">
    <source>
        <dbReference type="ARBA" id="ARBA00022725"/>
    </source>
</evidence>
<evidence type="ECO:0000256" key="6">
    <source>
        <dbReference type="ARBA" id="ARBA00023040"/>
    </source>
</evidence>
<evidence type="ECO:0000256" key="8">
    <source>
        <dbReference type="ARBA" id="ARBA00023170"/>
    </source>
</evidence>
<comment type="caution">
    <text evidence="13">The sequence shown here is derived from an EMBL/GenBank/DDBJ whole genome shotgun (WGS) entry which is preliminary data.</text>
</comment>
<feature type="transmembrane region" description="Helical" evidence="11">
    <location>
        <begin position="193"/>
        <end position="226"/>
    </location>
</feature>
<evidence type="ECO:0000259" key="12">
    <source>
        <dbReference type="PROSITE" id="PS50262"/>
    </source>
</evidence>
<dbReference type="GO" id="GO:0004930">
    <property type="term" value="F:G protein-coupled receptor activity"/>
    <property type="evidence" value="ECO:0007669"/>
    <property type="project" value="UniProtKB-KW"/>
</dbReference>
<evidence type="ECO:0000256" key="11">
    <source>
        <dbReference type="RuleBase" id="RU363047"/>
    </source>
</evidence>
<gene>
    <name evidence="13" type="ORF">GDO86_017711</name>
</gene>
<dbReference type="PRINTS" id="PR00245">
    <property type="entry name" value="OLFACTORYR"/>
</dbReference>
<keyword evidence="14" id="KW-1185">Reference proteome</keyword>
<evidence type="ECO:0000256" key="2">
    <source>
        <dbReference type="ARBA" id="ARBA00022475"/>
    </source>
</evidence>
<evidence type="ECO:0000256" key="7">
    <source>
        <dbReference type="ARBA" id="ARBA00023136"/>
    </source>
</evidence>
<dbReference type="InterPro" id="IPR017452">
    <property type="entry name" value="GPCR_Rhodpsn_7TM"/>
</dbReference>
<keyword evidence="5 11" id="KW-1133">Transmembrane helix</keyword>
<feature type="transmembrane region" description="Helical" evidence="11">
    <location>
        <begin position="62"/>
        <end position="82"/>
    </location>
</feature>
<sequence>MELRNDTSVKIFVLLGFSHLPQYRLTLISLFISLYIFTFLGNILIILLIIKDRQLHNPMYFLLANFSVIDLLSSSVSVPKMIADLFSREGFITFSTCVTQMFFFIAMTITECFFLSVMAFDRYVAICIPLHYKKIMSNKMCITLTCGAWLVGCFQSVIHTVLTNKLVFCGPNQINHFFCDIISLSHLACSPAFLNLAMVCVSTFFDGICNFSVIISSYIGIVSTIVKIKSNDGKVKAFCTCASHLLVVVLYYGTLVIAYFRPLSSYSDSKDRTIAVIYTTVTPALNPIIYSLRNNDVKKALKKIIFKGSTS</sequence>
<evidence type="ECO:0000313" key="13">
    <source>
        <dbReference type="EMBL" id="KAG8433522.1"/>
    </source>
</evidence>
<proteinExistence type="inferred from homology"/>
<dbReference type="Gene3D" id="1.20.1070.10">
    <property type="entry name" value="Rhodopsin 7-helix transmembrane proteins"/>
    <property type="match status" value="1"/>
</dbReference>
<dbReference type="SUPFAM" id="SSF81321">
    <property type="entry name" value="Family A G protein-coupled receptor-like"/>
    <property type="match status" value="1"/>
</dbReference>
<evidence type="ECO:0000313" key="14">
    <source>
        <dbReference type="Proteomes" id="UP000812440"/>
    </source>
</evidence>
<keyword evidence="6 10" id="KW-0297">G-protein coupled receptor</keyword>
<dbReference type="PRINTS" id="PR00237">
    <property type="entry name" value="GPCRRHODOPSN"/>
</dbReference>
<dbReference type="FunFam" id="1.20.1070.10:FF:000015">
    <property type="entry name" value="Olfactory receptor"/>
    <property type="match status" value="1"/>
</dbReference>
<dbReference type="Pfam" id="PF13853">
    <property type="entry name" value="7tm_4"/>
    <property type="match status" value="1"/>
</dbReference>
<keyword evidence="8 10" id="KW-0675">Receptor</keyword>
<organism evidence="13 14">
    <name type="scientific">Hymenochirus boettgeri</name>
    <name type="common">Congo dwarf clawed frog</name>
    <dbReference type="NCBI Taxonomy" id="247094"/>
    <lineage>
        <taxon>Eukaryota</taxon>
        <taxon>Metazoa</taxon>
        <taxon>Chordata</taxon>
        <taxon>Craniata</taxon>
        <taxon>Vertebrata</taxon>
        <taxon>Euteleostomi</taxon>
        <taxon>Amphibia</taxon>
        <taxon>Batrachia</taxon>
        <taxon>Anura</taxon>
        <taxon>Pipoidea</taxon>
        <taxon>Pipidae</taxon>
        <taxon>Pipinae</taxon>
        <taxon>Hymenochirus</taxon>
    </lineage>
</organism>